<keyword evidence="3" id="KW-0489">Methyltransferase</keyword>
<feature type="region of interest" description="Disordered" evidence="8">
    <location>
        <begin position="359"/>
        <end position="417"/>
    </location>
</feature>
<keyword evidence="6" id="KW-0479">Metal-binding</keyword>
<dbReference type="GO" id="GO:0005634">
    <property type="term" value="C:nucleus"/>
    <property type="evidence" value="ECO:0007669"/>
    <property type="project" value="InterPro"/>
</dbReference>
<evidence type="ECO:0000259" key="10">
    <source>
        <dbReference type="PROSITE" id="PS50867"/>
    </source>
</evidence>
<comment type="caution">
    <text evidence="12">The sequence shown here is derived from an EMBL/GenBank/DDBJ whole genome shotgun (WGS) entry which is preliminary data.</text>
</comment>
<feature type="region of interest" description="Disordered" evidence="8">
    <location>
        <begin position="1"/>
        <end position="37"/>
    </location>
</feature>
<organism evidence="12 13">
    <name type="scientific">Mycena maculata</name>
    <dbReference type="NCBI Taxonomy" id="230809"/>
    <lineage>
        <taxon>Eukaryota</taxon>
        <taxon>Fungi</taxon>
        <taxon>Dikarya</taxon>
        <taxon>Basidiomycota</taxon>
        <taxon>Agaricomycotina</taxon>
        <taxon>Agaricomycetes</taxon>
        <taxon>Agaricomycetidae</taxon>
        <taxon>Agaricales</taxon>
        <taxon>Marasmiineae</taxon>
        <taxon>Mycenaceae</taxon>
        <taxon>Mycena</taxon>
    </lineage>
</organism>
<dbReference type="Gene3D" id="2.170.270.10">
    <property type="entry name" value="SET domain"/>
    <property type="match status" value="1"/>
</dbReference>
<feature type="region of interest" description="Disordered" evidence="8">
    <location>
        <begin position="711"/>
        <end position="732"/>
    </location>
</feature>
<dbReference type="PROSITE" id="PS50867">
    <property type="entry name" value="PRE_SET"/>
    <property type="match status" value="1"/>
</dbReference>
<dbReference type="SMART" id="SM00317">
    <property type="entry name" value="SET"/>
    <property type="match status" value="1"/>
</dbReference>
<dbReference type="PANTHER" id="PTHR46223">
    <property type="entry name" value="HISTONE-LYSINE N-METHYLTRANSFERASE SUV39H"/>
    <property type="match status" value="1"/>
</dbReference>
<feature type="domain" description="Post-SET" evidence="11">
    <location>
        <begin position="736"/>
        <end position="752"/>
    </location>
</feature>
<dbReference type="Pfam" id="PF00856">
    <property type="entry name" value="SET"/>
    <property type="match status" value="1"/>
</dbReference>
<dbReference type="GO" id="GO:0042054">
    <property type="term" value="F:histone methyltransferase activity"/>
    <property type="evidence" value="ECO:0007669"/>
    <property type="project" value="InterPro"/>
</dbReference>
<dbReference type="Proteomes" id="UP001215280">
    <property type="component" value="Unassembled WGS sequence"/>
</dbReference>
<sequence length="754" mass="82841">MSRKGKSKDLRSTVDSGYETRAIWERSPSPVEDWGSDADRDFDLEIVGEEVGYNGEIKCARYEVAWKDWKRRDGSSTTWEGFDTTSQTLPTAAWEAKRISALPDTPDIELWGTTDIANTATRERKQGYQEASEKERAKFAKDFDSMRQRMEDLLADNQKRYPQYFPPSATRPQVKTHALPSRTSLNTEAGPSRTHINAEAAGSSRNRTSTVSSPVATSSRAPVASSSRPPARTTLASPILPLPPHPPRRASPAASVSSVESVQFLGYNHKPALSKPIPAPRGVKRRASSSPSPRPSPSSRTLPHAPHQSSSASGPTVLPRRPLKRKADDIPARICGCGTLLPPPDVYRASACDACRSSLATKRVKDSAGTSGARGGSIHSETTSRNLEKTRDSRILVPSPHSLPGSMRKGKARETPKSLRLQTETAWAAAAHASAPDEGGAVGVSFVNDIDDEELPSTLHGDGWEFEYMEAAYYLPEILESLPTLHLTRPGARNSLNPLTENGRLVYCDCEPGTDCVDVARCGCQEDESEYAYTDGLFNFKYESYRVVIECNPFCACSMACPNRITQRPRKIPIEVFKTAQCGWGARAPLDVERGRVLGVYTGKLIPRAQALELKHELKEYCFDLDYQDGGQDGDLPNEESFSVDALRYGNWTRFINHSCAPNLRVQPVVYNTAPEQNVAFLAFIATQFIPARTEFTFDYDPKAQRAFVEAEEATGKGKRRSSAGLPSSRGTDVDGVVGCKCGAERCRGVVWMR</sequence>
<dbReference type="AlphaFoldDB" id="A0AAD7JPQ8"/>
<feature type="domain" description="SET" evidence="9">
    <location>
        <begin position="572"/>
        <end position="701"/>
    </location>
</feature>
<dbReference type="InterPro" id="IPR007728">
    <property type="entry name" value="Pre-SET_dom"/>
</dbReference>
<evidence type="ECO:0000256" key="3">
    <source>
        <dbReference type="ARBA" id="ARBA00022603"/>
    </source>
</evidence>
<dbReference type="SUPFAM" id="SSF82199">
    <property type="entry name" value="SET domain"/>
    <property type="match status" value="1"/>
</dbReference>
<dbReference type="InterPro" id="IPR046341">
    <property type="entry name" value="SET_dom_sf"/>
</dbReference>
<evidence type="ECO:0000259" key="11">
    <source>
        <dbReference type="PROSITE" id="PS50868"/>
    </source>
</evidence>
<evidence type="ECO:0000313" key="13">
    <source>
        <dbReference type="Proteomes" id="UP001215280"/>
    </source>
</evidence>
<feature type="domain" description="Pre-SET" evidence="10">
    <location>
        <begin position="506"/>
        <end position="569"/>
    </location>
</feature>
<name>A0AAD7JPQ8_9AGAR</name>
<comment type="subcellular location">
    <subcellularLocation>
        <location evidence="1">Chromosome</location>
    </subcellularLocation>
</comment>
<keyword evidence="13" id="KW-1185">Reference proteome</keyword>
<evidence type="ECO:0000256" key="2">
    <source>
        <dbReference type="ARBA" id="ARBA00022454"/>
    </source>
</evidence>
<dbReference type="InterPro" id="IPR050973">
    <property type="entry name" value="H3K9_Histone-Lys_N-MTase"/>
</dbReference>
<evidence type="ECO:0000256" key="5">
    <source>
        <dbReference type="ARBA" id="ARBA00022691"/>
    </source>
</evidence>
<evidence type="ECO:0008006" key="14">
    <source>
        <dbReference type="Google" id="ProtNLM"/>
    </source>
</evidence>
<dbReference type="PROSITE" id="PS50868">
    <property type="entry name" value="POST_SET"/>
    <property type="match status" value="1"/>
</dbReference>
<keyword evidence="2" id="KW-0158">Chromosome</keyword>
<feature type="region of interest" description="Disordered" evidence="8">
    <location>
        <begin position="270"/>
        <end position="321"/>
    </location>
</feature>
<dbReference type="EMBL" id="JARJLG010000026">
    <property type="protein sequence ID" value="KAJ7769163.1"/>
    <property type="molecule type" value="Genomic_DNA"/>
</dbReference>
<reference evidence="12" key="1">
    <citation type="submission" date="2023-03" db="EMBL/GenBank/DDBJ databases">
        <title>Massive genome expansion in bonnet fungi (Mycena s.s.) driven by repeated elements and novel gene families across ecological guilds.</title>
        <authorList>
            <consortium name="Lawrence Berkeley National Laboratory"/>
            <person name="Harder C.B."/>
            <person name="Miyauchi S."/>
            <person name="Viragh M."/>
            <person name="Kuo A."/>
            <person name="Thoen E."/>
            <person name="Andreopoulos B."/>
            <person name="Lu D."/>
            <person name="Skrede I."/>
            <person name="Drula E."/>
            <person name="Henrissat B."/>
            <person name="Morin E."/>
            <person name="Kohler A."/>
            <person name="Barry K."/>
            <person name="LaButti K."/>
            <person name="Morin E."/>
            <person name="Salamov A."/>
            <person name="Lipzen A."/>
            <person name="Mereny Z."/>
            <person name="Hegedus B."/>
            <person name="Baldrian P."/>
            <person name="Stursova M."/>
            <person name="Weitz H."/>
            <person name="Taylor A."/>
            <person name="Grigoriev I.V."/>
            <person name="Nagy L.G."/>
            <person name="Martin F."/>
            <person name="Kauserud H."/>
        </authorList>
    </citation>
    <scope>NUCLEOTIDE SEQUENCE</scope>
    <source>
        <strain evidence="12">CBHHK188m</strain>
    </source>
</reference>
<keyword evidence="4" id="KW-0808">Transferase</keyword>
<evidence type="ECO:0000259" key="9">
    <source>
        <dbReference type="PROSITE" id="PS50280"/>
    </source>
</evidence>
<evidence type="ECO:0000256" key="7">
    <source>
        <dbReference type="ARBA" id="ARBA00022833"/>
    </source>
</evidence>
<dbReference type="GO" id="GO:0032259">
    <property type="term" value="P:methylation"/>
    <property type="evidence" value="ECO:0007669"/>
    <property type="project" value="UniProtKB-KW"/>
</dbReference>
<dbReference type="PANTHER" id="PTHR46223:SF3">
    <property type="entry name" value="HISTONE-LYSINE N-METHYLTRANSFERASE SET-23"/>
    <property type="match status" value="1"/>
</dbReference>
<evidence type="ECO:0000256" key="1">
    <source>
        <dbReference type="ARBA" id="ARBA00004286"/>
    </source>
</evidence>
<proteinExistence type="predicted"/>
<dbReference type="PROSITE" id="PS50280">
    <property type="entry name" value="SET"/>
    <property type="match status" value="1"/>
</dbReference>
<keyword evidence="5" id="KW-0949">S-adenosyl-L-methionine</keyword>
<evidence type="ECO:0000256" key="4">
    <source>
        <dbReference type="ARBA" id="ARBA00022679"/>
    </source>
</evidence>
<feature type="region of interest" description="Disordered" evidence="8">
    <location>
        <begin position="161"/>
        <end position="255"/>
    </location>
</feature>
<evidence type="ECO:0000256" key="8">
    <source>
        <dbReference type="SAM" id="MobiDB-lite"/>
    </source>
</evidence>
<protein>
    <recommendedName>
        <fullName evidence="14">SET domain-containing protein</fullName>
    </recommendedName>
</protein>
<keyword evidence="7" id="KW-0862">Zinc</keyword>
<gene>
    <name evidence="12" type="ORF">DFH07DRAFT_807059</name>
</gene>
<evidence type="ECO:0000313" key="12">
    <source>
        <dbReference type="EMBL" id="KAJ7769163.1"/>
    </source>
</evidence>
<dbReference type="InterPro" id="IPR003616">
    <property type="entry name" value="Post-SET_dom"/>
</dbReference>
<dbReference type="GO" id="GO:0005694">
    <property type="term" value="C:chromosome"/>
    <property type="evidence" value="ECO:0007669"/>
    <property type="project" value="UniProtKB-SubCell"/>
</dbReference>
<dbReference type="Pfam" id="PF05033">
    <property type="entry name" value="Pre-SET"/>
    <property type="match status" value="1"/>
</dbReference>
<dbReference type="InterPro" id="IPR001214">
    <property type="entry name" value="SET_dom"/>
</dbReference>
<dbReference type="GO" id="GO:0008270">
    <property type="term" value="F:zinc ion binding"/>
    <property type="evidence" value="ECO:0007669"/>
    <property type="project" value="InterPro"/>
</dbReference>
<accession>A0AAD7JPQ8</accession>
<feature type="compositionally biased region" description="Low complexity" evidence="8">
    <location>
        <begin position="207"/>
        <end position="239"/>
    </location>
</feature>
<evidence type="ECO:0000256" key="6">
    <source>
        <dbReference type="ARBA" id="ARBA00022723"/>
    </source>
</evidence>